<dbReference type="PROSITE" id="PS00197">
    <property type="entry name" value="2FE2S_FER_1"/>
    <property type="match status" value="1"/>
</dbReference>
<keyword evidence="4" id="KW-0408">Iron</keyword>
<evidence type="ECO:0000256" key="3">
    <source>
        <dbReference type="ARBA" id="ARBA00023002"/>
    </source>
</evidence>
<dbReference type="Gene3D" id="3.10.20.30">
    <property type="match status" value="1"/>
</dbReference>
<dbReference type="InterPro" id="IPR036884">
    <property type="entry name" value="2Fe-2S-bd_dom_sf"/>
</dbReference>
<dbReference type="EMBL" id="BAAFST010000001">
    <property type="protein sequence ID" value="GAB1284989.1"/>
    <property type="molecule type" value="Genomic_DNA"/>
</dbReference>
<name>A0ABQ0ECX8_APOSI</name>
<dbReference type="InterPro" id="IPR006058">
    <property type="entry name" value="2Fe2S_fd_BS"/>
</dbReference>
<dbReference type="Pfam" id="PF01799">
    <property type="entry name" value="Fer2_2"/>
    <property type="match status" value="1"/>
</dbReference>
<dbReference type="InterPro" id="IPR002888">
    <property type="entry name" value="2Fe-2S-bd"/>
</dbReference>
<dbReference type="SUPFAM" id="SSF54292">
    <property type="entry name" value="2Fe-2S ferredoxin-like"/>
    <property type="match status" value="1"/>
</dbReference>
<evidence type="ECO:0000259" key="7">
    <source>
        <dbReference type="Pfam" id="PF01799"/>
    </source>
</evidence>
<evidence type="ECO:0000256" key="2">
    <source>
        <dbReference type="ARBA" id="ARBA00022723"/>
    </source>
</evidence>
<dbReference type="InterPro" id="IPR001041">
    <property type="entry name" value="2Fe-2S_ferredoxin-type"/>
</dbReference>
<evidence type="ECO:0000256" key="4">
    <source>
        <dbReference type="ARBA" id="ARBA00023004"/>
    </source>
</evidence>
<keyword evidence="1" id="KW-0001">2Fe-2S</keyword>
<dbReference type="InterPro" id="IPR012675">
    <property type="entry name" value="Beta-grasp_dom_sf"/>
</dbReference>
<dbReference type="Proteomes" id="UP001623349">
    <property type="component" value="Unassembled WGS sequence"/>
</dbReference>
<evidence type="ECO:0000313" key="9">
    <source>
        <dbReference type="Proteomes" id="UP001623349"/>
    </source>
</evidence>
<keyword evidence="5" id="KW-0411">Iron-sulfur</keyword>
<dbReference type="PANTHER" id="PTHR45444:SF3">
    <property type="entry name" value="XANTHINE DEHYDROGENASE"/>
    <property type="match status" value="1"/>
</dbReference>
<dbReference type="InterPro" id="IPR036010">
    <property type="entry name" value="2Fe-2S_ferredoxin-like_sf"/>
</dbReference>
<evidence type="ECO:0000256" key="5">
    <source>
        <dbReference type="ARBA" id="ARBA00023014"/>
    </source>
</evidence>
<dbReference type="CDD" id="cd00207">
    <property type="entry name" value="fer2"/>
    <property type="match status" value="1"/>
</dbReference>
<reference evidence="8 9" key="1">
    <citation type="submission" date="2024-08" db="EMBL/GenBank/DDBJ databases">
        <title>The draft genome of Apodemus speciosus.</title>
        <authorList>
            <person name="Nabeshima K."/>
            <person name="Suzuki S."/>
            <person name="Onuma M."/>
        </authorList>
    </citation>
    <scope>NUCLEOTIDE SEQUENCE [LARGE SCALE GENOMIC DNA]</scope>
    <source>
        <strain evidence="8">IB14-021</strain>
    </source>
</reference>
<sequence>MSWFWSQEAKLTRTMPCPAQTSDELVFFVNGRKSDREERGPRSHSAGLPEKELYPSDHSFSHVYTCPVELRLTGTKYACGTGGCGACTVMVSQHDPVCKKTRHFSVMACLVPLCSLHGAAVTTVEGVGNKTRLHPVQERIAKSHGTQCGFCTPGMVMSIYTLLRNHPQPSEEQLMEALGGNLCRCTGYRPILESGRTFCVPHGCPQKGTGQCCLDQKESDSPGSKSDEPLRWQKSIYCMRDRICTELFVRDEFQPLDPSQELIFPPELL</sequence>
<proteinExistence type="predicted"/>
<dbReference type="PANTHER" id="PTHR45444">
    <property type="entry name" value="XANTHINE DEHYDROGENASE"/>
    <property type="match status" value="1"/>
</dbReference>
<keyword evidence="2" id="KW-0479">Metal-binding</keyword>
<evidence type="ECO:0000313" key="8">
    <source>
        <dbReference type="EMBL" id="GAB1284989.1"/>
    </source>
</evidence>
<evidence type="ECO:0000256" key="6">
    <source>
        <dbReference type="SAM" id="MobiDB-lite"/>
    </source>
</evidence>
<evidence type="ECO:0000256" key="1">
    <source>
        <dbReference type="ARBA" id="ARBA00022714"/>
    </source>
</evidence>
<accession>A0ABQ0ECX8</accession>
<protein>
    <submittedName>
        <fullName evidence="8">Aldehyde oxidase 2</fullName>
    </submittedName>
</protein>
<dbReference type="InterPro" id="IPR016208">
    <property type="entry name" value="Ald_Oxase/xanthine_DH-like"/>
</dbReference>
<gene>
    <name evidence="8" type="ORF">APTSU1_000021900</name>
</gene>
<organism evidence="8 9">
    <name type="scientific">Apodemus speciosus</name>
    <name type="common">Large Japanese field mouse</name>
    <dbReference type="NCBI Taxonomy" id="105296"/>
    <lineage>
        <taxon>Eukaryota</taxon>
        <taxon>Metazoa</taxon>
        <taxon>Chordata</taxon>
        <taxon>Craniata</taxon>
        <taxon>Vertebrata</taxon>
        <taxon>Euteleostomi</taxon>
        <taxon>Mammalia</taxon>
        <taxon>Eutheria</taxon>
        <taxon>Euarchontoglires</taxon>
        <taxon>Glires</taxon>
        <taxon>Rodentia</taxon>
        <taxon>Myomorpha</taxon>
        <taxon>Muroidea</taxon>
        <taxon>Muridae</taxon>
        <taxon>Murinae</taxon>
        <taxon>Apodemus</taxon>
    </lineage>
</organism>
<dbReference type="Gene3D" id="1.10.150.120">
    <property type="entry name" value="[2Fe-2S]-binding domain"/>
    <property type="match status" value="1"/>
</dbReference>
<feature type="domain" description="[2Fe-2S]-binding" evidence="7">
    <location>
        <begin position="123"/>
        <end position="193"/>
    </location>
</feature>
<dbReference type="SUPFAM" id="SSF47741">
    <property type="entry name" value="CO dehydrogenase ISP C-domain like"/>
    <property type="match status" value="1"/>
</dbReference>
<keyword evidence="9" id="KW-1185">Reference proteome</keyword>
<feature type="region of interest" description="Disordered" evidence="6">
    <location>
        <begin position="33"/>
        <end position="53"/>
    </location>
</feature>
<keyword evidence="3" id="KW-0560">Oxidoreductase</keyword>
<comment type="caution">
    <text evidence="8">The sequence shown here is derived from an EMBL/GenBank/DDBJ whole genome shotgun (WGS) entry which is preliminary data.</text>
</comment>